<name>A0A382V8A5_9ZZZZ</name>
<sequence>GCIDRPTGLHGAGHIYFENHSDYYEMLDQLPKFRENSSEDFLDWNP</sequence>
<feature type="non-terminal residue" evidence="1">
    <location>
        <position position="1"/>
    </location>
</feature>
<organism evidence="1">
    <name type="scientific">marine metagenome</name>
    <dbReference type="NCBI Taxonomy" id="408172"/>
    <lineage>
        <taxon>unclassified sequences</taxon>
        <taxon>metagenomes</taxon>
        <taxon>ecological metagenomes</taxon>
    </lineage>
</organism>
<protein>
    <submittedName>
        <fullName evidence="1">Uncharacterized protein</fullName>
    </submittedName>
</protein>
<dbReference type="AlphaFoldDB" id="A0A382V8A5"/>
<evidence type="ECO:0000313" key="1">
    <source>
        <dbReference type="EMBL" id="SVD42732.1"/>
    </source>
</evidence>
<dbReference type="EMBL" id="UINC01149951">
    <property type="protein sequence ID" value="SVD42732.1"/>
    <property type="molecule type" value="Genomic_DNA"/>
</dbReference>
<gene>
    <name evidence="1" type="ORF">METZ01_LOCUS395586</name>
</gene>
<reference evidence="1" key="1">
    <citation type="submission" date="2018-05" db="EMBL/GenBank/DDBJ databases">
        <authorList>
            <person name="Lanie J.A."/>
            <person name="Ng W.-L."/>
            <person name="Kazmierczak K.M."/>
            <person name="Andrzejewski T.M."/>
            <person name="Davidsen T.M."/>
            <person name="Wayne K.J."/>
            <person name="Tettelin H."/>
            <person name="Glass J.I."/>
            <person name="Rusch D."/>
            <person name="Podicherti R."/>
            <person name="Tsui H.-C.T."/>
            <person name="Winkler M.E."/>
        </authorList>
    </citation>
    <scope>NUCLEOTIDE SEQUENCE</scope>
</reference>
<accession>A0A382V8A5</accession>
<proteinExistence type="predicted"/>